<sequence>MTDKLTIVLPVHNAEATLARDVADVLEVAGEIVRAMQVVVVDDGSNDDTYDVANELAMRYPQIRVVRHAVRQGLGTALSSLRRELAGEFVLVHDGASRIDANQIRQLWQEQQPQRRGNGIAEPTSIDDLRVSTMHDAMASAHSRLSGFQRLMAASSSDERQLARRDQRQQKQGVGVIPPLPRPNFMGALANFALGE</sequence>
<comment type="caution">
    <text evidence="3">The sequence shown here is derived from an EMBL/GenBank/DDBJ whole genome shotgun (WGS) entry which is preliminary data.</text>
</comment>
<dbReference type="EMBL" id="JAMXLR010000089">
    <property type="protein sequence ID" value="MCO6047110.1"/>
    <property type="molecule type" value="Genomic_DNA"/>
</dbReference>
<dbReference type="AlphaFoldDB" id="A0A9X2JII6"/>
<reference evidence="3" key="1">
    <citation type="submission" date="2022-06" db="EMBL/GenBank/DDBJ databases">
        <title>Aeoliella straminimaris, a novel planctomycete from sediments.</title>
        <authorList>
            <person name="Vitorino I.R."/>
            <person name="Lage O.M."/>
        </authorList>
    </citation>
    <scope>NUCLEOTIDE SEQUENCE</scope>
    <source>
        <strain evidence="3">ICT_H6.2</strain>
    </source>
</reference>
<feature type="region of interest" description="Disordered" evidence="1">
    <location>
        <begin position="156"/>
        <end position="179"/>
    </location>
</feature>
<dbReference type="PANTHER" id="PTHR48090:SF7">
    <property type="entry name" value="RFBJ PROTEIN"/>
    <property type="match status" value="1"/>
</dbReference>
<gene>
    <name evidence="3" type="ORF">NG895_24700</name>
</gene>
<name>A0A9X2JII6_9BACT</name>
<evidence type="ECO:0000256" key="1">
    <source>
        <dbReference type="SAM" id="MobiDB-lite"/>
    </source>
</evidence>
<feature type="compositionally biased region" description="Basic and acidic residues" evidence="1">
    <location>
        <begin position="157"/>
        <end position="169"/>
    </location>
</feature>
<dbReference type="Gene3D" id="3.90.550.10">
    <property type="entry name" value="Spore Coat Polysaccharide Biosynthesis Protein SpsA, Chain A"/>
    <property type="match status" value="1"/>
</dbReference>
<keyword evidence="3" id="KW-0808">Transferase</keyword>
<proteinExistence type="predicted"/>
<keyword evidence="4" id="KW-1185">Reference proteome</keyword>
<dbReference type="Proteomes" id="UP001155241">
    <property type="component" value="Unassembled WGS sequence"/>
</dbReference>
<dbReference type="RefSeq" id="WP_252855223.1">
    <property type="nucleotide sequence ID" value="NZ_JAMXLR010000089.1"/>
</dbReference>
<dbReference type="InterPro" id="IPR029044">
    <property type="entry name" value="Nucleotide-diphossugar_trans"/>
</dbReference>
<evidence type="ECO:0000313" key="4">
    <source>
        <dbReference type="Proteomes" id="UP001155241"/>
    </source>
</evidence>
<organism evidence="3 4">
    <name type="scientific">Aeoliella straminimaris</name>
    <dbReference type="NCBI Taxonomy" id="2954799"/>
    <lineage>
        <taxon>Bacteria</taxon>
        <taxon>Pseudomonadati</taxon>
        <taxon>Planctomycetota</taxon>
        <taxon>Planctomycetia</taxon>
        <taxon>Pirellulales</taxon>
        <taxon>Lacipirellulaceae</taxon>
        <taxon>Aeoliella</taxon>
    </lineage>
</organism>
<dbReference type="GO" id="GO:0016757">
    <property type="term" value="F:glycosyltransferase activity"/>
    <property type="evidence" value="ECO:0007669"/>
    <property type="project" value="UniProtKB-KW"/>
</dbReference>
<protein>
    <submittedName>
        <fullName evidence="3">Glycosyltransferase</fullName>
        <ecNumber evidence="3">2.4.-.-</ecNumber>
    </submittedName>
</protein>
<dbReference type="InterPro" id="IPR050256">
    <property type="entry name" value="Glycosyltransferase_2"/>
</dbReference>
<dbReference type="SUPFAM" id="SSF53448">
    <property type="entry name" value="Nucleotide-diphospho-sugar transferases"/>
    <property type="match status" value="1"/>
</dbReference>
<dbReference type="Pfam" id="PF00535">
    <property type="entry name" value="Glycos_transf_2"/>
    <property type="match status" value="1"/>
</dbReference>
<keyword evidence="3" id="KW-0328">Glycosyltransferase</keyword>
<accession>A0A9X2JII6</accession>
<feature type="domain" description="Glycosyltransferase 2-like" evidence="2">
    <location>
        <begin position="6"/>
        <end position="112"/>
    </location>
</feature>
<dbReference type="InterPro" id="IPR001173">
    <property type="entry name" value="Glyco_trans_2-like"/>
</dbReference>
<dbReference type="EC" id="2.4.-.-" evidence="3"/>
<evidence type="ECO:0000259" key="2">
    <source>
        <dbReference type="Pfam" id="PF00535"/>
    </source>
</evidence>
<dbReference type="PANTHER" id="PTHR48090">
    <property type="entry name" value="UNDECAPRENYL-PHOSPHATE 4-DEOXY-4-FORMAMIDO-L-ARABINOSE TRANSFERASE-RELATED"/>
    <property type="match status" value="1"/>
</dbReference>
<evidence type="ECO:0000313" key="3">
    <source>
        <dbReference type="EMBL" id="MCO6047110.1"/>
    </source>
</evidence>